<evidence type="ECO:0000313" key="3">
    <source>
        <dbReference type="Proteomes" id="UP001642484"/>
    </source>
</evidence>
<dbReference type="PANTHER" id="PTHR45672">
    <property type="entry name" value="PROTEIN DISULFIDE-ISOMERASE C17H9.14C-RELATED"/>
    <property type="match status" value="1"/>
</dbReference>
<comment type="caution">
    <text evidence="2">The sequence shown here is derived from an EMBL/GenBank/DDBJ whole genome shotgun (WGS) entry which is preliminary data.</text>
</comment>
<reference evidence="2 3" key="1">
    <citation type="submission" date="2024-02" db="EMBL/GenBank/DDBJ databases">
        <authorList>
            <person name="Chen Y."/>
            <person name="Shah S."/>
            <person name="Dougan E. K."/>
            <person name="Thang M."/>
            <person name="Chan C."/>
        </authorList>
    </citation>
    <scope>NUCLEOTIDE SEQUENCE [LARGE SCALE GENOMIC DNA]</scope>
</reference>
<evidence type="ECO:0000259" key="1">
    <source>
        <dbReference type="PROSITE" id="PS51352"/>
    </source>
</evidence>
<dbReference type="Gene3D" id="3.40.30.10">
    <property type="entry name" value="Glutaredoxin"/>
    <property type="match status" value="1"/>
</dbReference>
<dbReference type="CDD" id="cd02961">
    <property type="entry name" value="PDI_a_family"/>
    <property type="match status" value="1"/>
</dbReference>
<dbReference type="Proteomes" id="UP001642484">
    <property type="component" value="Unassembled WGS sequence"/>
</dbReference>
<dbReference type="InterPro" id="IPR036249">
    <property type="entry name" value="Thioredoxin-like_sf"/>
</dbReference>
<name>A0ABP0QX82_9DINO</name>
<dbReference type="Pfam" id="PF00085">
    <property type="entry name" value="Thioredoxin"/>
    <property type="match status" value="1"/>
</dbReference>
<protein>
    <recommendedName>
        <fullName evidence="1">Thioredoxin domain-containing protein</fullName>
    </recommendedName>
</protein>
<dbReference type="InterPro" id="IPR051063">
    <property type="entry name" value="PDI"/>
</dbReference>
<dbReference type="PROSITE" id="PS51352">
    <property type="entry name" value="THIOREDOXIN_2"/>
    <property type="match status" value="1"/>
</dbReference>
<accession>A0ABP0QX82</accession>
<dbReference type="InterPro" id="IPR013766">
    <property type="entry name" value="Thioredoxin_domain"/>
</dbReference>
<dbReference type="EMBL" id="CAXAMN010024984">
    <property type="protein sequence ID" value="CAK9091522.1"/>
    <property type="molecule type" value="Genomic_DNA"/>
</dbReference>
<keyword evidence="3" id="KW-1185">Reference proteome</keyword>
<dbReference type="SUPFAM" id="SSF52833">
    <property type="entry name" value="Thioredoxin-like"/>
    <property type="match status" value="1"/>
</dbReference>
<organism evidence="2 3">
    <name type="scientific">Durusdinium trenchii</name>
    <dbReference type="NCBI Taxonomy" id="1381693"/>
    <lineage>
        <taxon>Eukaryota</taxon>
        <taxon>Sar</taxon>
        <taxon>Alveolata</taxon>
        <taxon>Dinophyceae</taxon>
        <taxon>Suessiales</taxon>
        <taxon>Symbiodiniaceae</taxon>
        <taxon>Durusdinium</taxon>
    </lineage>
</organism>
<feature type="domain" description="Thioredoxin" evidence="1">
    <location>
        <begin position="24"/>
        <end position="145"/>
    </location>
</feature>
<proteinExistence type="predicted"/>
<evidence type="ECO:0000313" key="2">
    <source>
        <dbReference type="EMBL" id="CAK9091522.1"/>
    </source>
</evidence>
<sequence>MKESDFWGELSCYYATRSIAMPGCLWKPQMMEDNLPRISGGHHLKTSFAETGLELREYYSAACGHCQAMAPAWKEAAASYSGPVAFRQVECNDKDWKPVEENIDLCKDIEAFPSIKLFKDGEEVTSYEGDRTAEGFMNFAKANEKLAEQSMPVVMAVLPRSERILRRCAEFL</sequence>
<gene>
    <name evidence="2" type="ORF">CCMP2556_LOCUS43869</name>
</gene>